<dbReference type="PROSITE" id="PS51257">
    <property type="entry name" value="PROKAR_LIPOPROTEIN"/>
    <property type="match status" value="1"/>
</dbReference>
<keyword evidence="1" id="KW-0614">Plasmid</keyword>
<proteinExistence type="predicted"/>
<evidence type="ECO:0000313" key="1">
    <source>
        <dbReference type="EMBL" id="BDU63383.1"/>
    </source>
</evidence>
<dbReference type="InterPro" id="IPR004248">
    <property type="entry name" value="Borrelia_plasmid_OrfD"/>
</dbReference>
<geneLocation type="plasmid" evidence="1 2">
    <name>p100</name>
</geneLocation>
<organism evidence="1 2">
    <name type="scientific">Candidatus Borrelia fainii</name>
    <dbReference type="NCBI Taxonomy" id="2518322"/>
    <lineage>
        <taxon>Bacteria</taxon>
        <taxon>Pseudomonadati</taxon>
        <taxon>Spirochaetota</taxon>
        <taxon>Spirochaetia</taxon>
        <taxon>Spirochaetales</taxon>
        <taxon>Borreliaceae</taxon>
        <taxon>Borrelia</taxon>
    </lineage>
</organism>
<evidence type="ECO:0000313" key="2">
    <source>
        <dbReference type="Proteomes" id="UP001317516"/>
    </source>
</evidence>
<protein>
    <recommendedName>
        <fullName evidence="3">Outer surface protein</fullName>
    </recommendedName>
</protein>
<dbReference type="Pfam" id="PF02999">
    <property type="entry name" value="Borrelia_orfD"/>
    <property type="match status" value="1"/>
</dbReference>
<dbReference type="Proteomes" id="UP001317516">
    <property type="component" value="Plasmid p100"/>
</dbReference>
<keyword evidence="2" id="KW-1185">Reference proteome</keyword>
<name>A0ABN6USM3_9SPIR</name>
<sequence length="125" mass="14593">MNKKLILNLTILLQLIIFSMIFSCTSIATLPEEPKTPTEVTLKNLSIYEAKLAGYALYLETFLTRNKQKFRDQNFPTFKLLDATVLREEHTLEAIQENIKHLKHYINNTKPIAFAVYKKYSKLKK</sequence>
<evidence type="ECO:0008006" key="3">
    <source>
        <dbReference type="Google" id="ProtNLM"/>
    </source>
</evidence>
<dbReference type="RefSeq" id="WP_281862248.1">
    <property type="nucleotide sequence ID" value="NZ_AP027071.1"/>
</dbReference>
<gene>
    <name evidence="1" type="ORF">BOFE_09230</name>
</gene>
<dbReference type="EMBL" id="AP027071">
    <property type="protein sequence ID" value="BDU63383.1"/>
    <property type="molecule type" value="Genomic_DNA"/>
</dbReference>
<reference evidence="1 2" key="1">
    <citation type="submission" date="2022-11" db="EMBL/GenBank/DDBJ databases">
        <title>Genome sequence of clinical isolate of the human pathogenic Borrelia fainii.</title>
        <authorList>
            <person name="Itokawa K."/>
            <person name="Sato K."/>
            <person name="Qiu Y."/>
        </authorList>
    </citation>
    <scope>NUCLEOTIDE SEQUENCE [LARGE SCALE GENOMIC DNA]</scope>
    <source>
        <strain evidence="1 2">Qtaro</strain>
        <plasmid evidence="1 2">p100</plasmid>
    </source>
</reference>
<accession>A0ABN6USM3</accession>